<dbReference type="InterPro" id="IPR027417">
    <property type="entry name" value="P-loop_NTPase"/>
</dbReference>
<dbReference type="GO" id="GO:0016887">
    <property type="term" value="F:ATP hydrolysis activity"/>
    <property type="evidence" value="ECO:0007669"/>
    <property type="project" value="InterPro"/>
</dbReference>
<dbReference type="SMART" id="SM00382">
    <property type="entry name" value="AAA"/>
    <property type="match status" value="2"/>
</dbReference>
<dbReference type="BioCyc" id="JESP1508404:G14D9-9906-MONOMER"/>
<proteinExistence type="predicted"/>
<organism evidence="5 6">
    <name type="scientific">Jeotgalibacillus malaysiensis</name>
    <dbReference type="NCBI Taxonomy" id="1508404"/>
    <lineage>
        <taxon>Bacteria</taxon>
        <taxon>Bacillati</taxon>
        <taxon>Bacillota</taxon>
        <taxon>Bacilli</taxon>
        <taxon>Bacillales</taxon>
        <taxon>Caryophanaceae</taxon>
        <taxon>Jeotgalibacillus</taxon>
    </lineage>
</organism>
<evidence type="ECO:0000256" key="1">
    <source>
        <dbReference type="ARBA" id="ARBA00022741"/>
    </source>
</evidence>
<gene>
    <name evidence="5" type="ORF">JMA_06890</name>
</gene>
<keyword evidence="6" id="KW-1185">Reference proteome</keyword>
<feature type="compositionally biased region" description="Basic and acidic residues" evidence="3">
    <location>
        <begin position="252"/>
        <end position="261"/>
    </location>
</feature>
<dbReference type="KEGG" id="jeo:JMA_06890"/>
<feature type="domain" description="ABC transporter" evidence="4">
    <location>
        <begin position="13"/>
        <end position="487"/>
    </location>
</feature>
<name>A0A0B5AIV1_9BACL</name>
<dbReference type="PROSITE" id="PS00211">
    <property type="entry name" value="ABC_TRANSPORTER_1"/>
    <property type="match status" value="1"/>
</dbReference>
<dbReference type="Proteomes" id="UP000031449">
    <property type="component" value="Chromosome"/>
</dbReference>
<protein>
    <submittedName>
        <fullName evidence="5">ABC transporter</fullName>
    </submittedName>
</protein>
<dbReference type="PANTHER" id="PTHR42855:SF2">
    <property type="entry name" value="DRUG RESISTANCE ABC TRANSPORTER,ATP-BINDING PROTEIN"/>
    <property type="match status" value="1"/>
</dbReference>
<sequence length="529" mass="60354">MMKTGDDFMTILCQIKDISYSVRERELFQIKELEIRKGDRIGLVGKNGSGKSTLLHLISGQLKPDAGEIFRNGHITLLPQLKNTDTVQSGGEVTQAYINQAFAEDPELLLADEPTTNLDVERVRTLEQHLKRFKGSMVLVSHDRTFLDLLCTKIWEISDGSLKEYKGNYQDYADQKQLEVRQAEAAHEQYERKKKQLEDAIEEKEKRARRATKKPTDGTASEHKNAKPYFAKKQKKLRQTAKALETRLGQMEKVERPKEAPPIKMTLPNESDMKGRPIIRFEEQVMKAGSKRLFDMQPFYLKGGQKTALIGGNGTGKTTLIKSILARREGITVSPAVKFGYFSQNLDILKPDKTILENVMEDAIQTEDIVRTILARLHFYRDDVFKPVHVLSGGERVKVAFAKIFVSDLNVLVMDEPTNFLDIDAVEALEELLKDYRGTVLFISHDRKMVAKLAERVLEIKNGRLTIFDGNLQEFTQHEPKKQNDTADELLKIETKITEVLSRLSIEPNPELDLEFQQLLKKKRALISD</sequence>
<reference evidence="5 6" key="1">
    <citation type="submission" date="2014-08" db="EMBL/GenBank/DDBJ databases">
        <title>Complete genome of a marine bacteria Jeotgalibacillus malaysiensis.</title>
        <authorList>
            <person name="Yaakop A.S."/>
            <person name="Chan K.-G."/>
            <person name="Goh K.M."/>
        </authorList>
    </citation>
    <scope>NUCLEOTIDE SEQUENCE [LARGE SCALE GENOMIC DNA]</scope>
    <source>
        <strain evidence="5 6">D5</strain>
    </source>
</reference>
<dbReference type="AlphaFoldDB" id="A0A0B5AIV1"/>
<feature type="region of interest" description="Disordered" evidence="3">
    <location>
        <begin position="252"/>
        <end position="271"/>
    </location>
</feature>
<dbReference type="EMBL" id="CP009416">
    <property type="protein sequence ID" value="AJD90006.1"/>
    <property type="molecule type" value="Genomic_DNA"/>
</dbReference>
<dbReference type="NCBIfam" id="NF000355">
    <property type="entry name" value="ribo_prot_ABC_F"/>
    <property type="match status" value="1"/>
</dbReference>
<dbReference type="Pfam" id="PF12848">
    <property type="entry name" value="ABC_tran_Xtn"/>
    <property type="match status" value="1"/>
</dbReference>
<evidence type="ECO:0000256" key="3">
    <source>
        <dbReference type="SAM" id="MobiDB-lite"/>
    </source>
</evidence>
<evidence type="ECO:0000313" key="5">
    <source>
        <dbReference type="EMBL" id="AJD90006.1"/>
    </source>
</evidence>
<keyword evidence="1" id="KW-0547">Nucleotide-binding</keyword>
<feature type="region of interest" description="Disordered" evidence="3">
    <location>
        <begin position="203"/>
        <end position="227"/>
    </location>
</feature>
<dbReference type="InterPro" id="IPR032781">
    <property type="entry name" value="ABC_tran_Xtn"/>
</dbReference>
<dbReference type="GO" id="GO:0005524">
    <property type="term" value="F:ATP binding"/>
    <property type="evidence" value="ECO:0007669"/>
    <property type="project" value="UniProtKB-KW"/>
</dbReference>
<dbReference type="Pfam" id="PF00005">
    <property type="entry name" value="ABC_tran"/>
    <property type="match status" value="2"/>
</dbReference>
<keyword evidence="2" id="KW-0067">ATP-binding</keyword>
<dbReference type="PANTHER" id="PTHR42855">
    <property type="entry name" value="ABC TRANSPORTER ATP-BINDING SUBUNIT"/>
    <property type="match status" value="1"/>
</dbReference>
<accession>A0A0B5AIV1</accession>
<dbReference type="InterPro" id="IPR017871">
    <property type="entry name" value="ABC_transporter-like_CS"/>
</dbReference>
<evidence type="ECO:0000259" key="4">
    <source>
        <dbReference type="PROSITE" id="PS50893"/>
    </source>
</evidence>
<dbReference type="PROSITE" id="PS50893">
    <property type="entry name" value="ABC_TRANSPORTER_2"/>
    <property type="match status" value="1"/>
</dbReference>
<dbReference type="HOGENOM" id="CLU_000604_36_0_9"/>
<dbReference type="Gene3D" id="3.40.50.300">
    <property type="entry name" value="P-loop containing nucleotide triphosphate hydrolases"/>
    <property type="match status" value="3"/>
</dbReference>
<dbReference type="InterPro" id="IPR003439">
    <property type="entry name" value="ABC_transporter-like_ATP-bd"/>
</dbReference>
<dbReference type="CDD" id="cd03221">
    <property type="entry name" value="ABCF_EF-3"/>
    <property type="match status" value="2"/>
</dbReference>
<feature type="compositionally biased region" description="Basic and acidic residues" evidence="3">
    <location>
        <begin position="214"/>
        <end position="225"/>
    </location>
</feature>
<dbReference type="InterPro" id="IPR051309">
    <property type="entry name" value="ABCF_ATPase"/>
</dbReference>
<evidence type="ECO:0000313" key="6">
    <source>
        <dbReference type="Proteomes" id="UP000031449"/>
    </source>
</evidence>
<dbReference type="STRING" id="1508404.JMA_06890"/>
<dbReference type="InterPro" id="IPR003593">
    <property type="entry name" value="AAA+_ATPase"/>
</dbReference>
<dbReference type="SUPFAM" id="SSF52540">
    <property type="entry name" value="P-loop containing nucleoside triphosphate hydrolases"/>
    <property type="match status" value="2"/>
</dbReference>
<evidence type="ECO:0000256" key="2">
    <source>
        <dbReference type="ARBA" id="ARBA00022840"/>
    </source>
</evidence>